<dbReference type="RefSeq" id="WP_058936673.1">
    <property type="nucleotide sequence ID" value="NZ_CP013729.1"/>
</dbReference>
<keyword evidence="8" id="KW-1133">Transmembrane helix</keyword>
<keyword evidence="7" id="KW-0812">Transmembrane</keyword>
<name>A0A0U3MJY6_9BURK</name>
<comment type="function">
    <text evidence="1">Required for nicotinamide riboside transport across the inner membrane.</text>
</comment>
<comment type="subcellular location">
    <subcellularLocation>
        <location evidence="2">Cell membrane</location>
        <topology evidence="2">Multi-pass membrane protein</topology>
    </subcellularLocation>
</comment>
<evidence type="ECO:0000256" key="5">
    <source>
        <dbReference type="ARBA" id="ARBA00022448"/>
    </source>
</evidence>
<dbReference type="PANTHER" id="PTHR36122:SF2">
    <property type="entry name" value="NICOTINAMIDE RIBOSIDE TRANSPORTER PNUC"/>
    <property type="match status" value="1"/>
</dbReference>
<evidence type="ECO:0000313" key="11">
    <source>
        <dbReference type="Proteomes" id="UP000060699"/>
    </source>
</evidence>
<dbReference type="Proteomes" id="UP000060699">
    <property type="component" value="Chromosome"/>
</dbReference>
<evidence type="ECO:0000313" key="10">
    <source>
        <dbReference type="EMBL" id="ALV08777.1"/>
    </source>
</evidence>
<comment type="similarity">
    <text evidence="3">Belongs to the nicotinamide ribonucleoside (NR) uptake permease (TC 4.B.1) family.</text>
</comment>
<dbReference type="KEGG" id="rdp:RD2015_4334"/>
<dbReference type="EMBL" id="CP013729">
    <property type="protein sequence ID" value="ALV08777.1"/>
    <property type="molecule type" value="Genomic_DNA"/>
</dbReference>
<accession>A0A0U3MJY6</accession>
<keyword evidence="9" id="KW-0472">Membrane</keyword>
<dbReference type="Pfam" id="PF04973">
    <property type="entry name" value="NMN_transporter"/>
    <property type="match status" value="1"/>
</dbReference>
<gene>
    <name evidence="10" type="ORF">RD2015_4334</name>
</gene>
<evidence type="ECO:0000256" key="6">
    <source>
        <dbReference type="ARBA" id="ARBA00022475"/>
    </source>
</evidence>
<dbReference type="GO" id="GO:0034257">
    <property type="term" value="F:nicotinamide riboside transmembrane transporter activity"/>
    <property type="evidence" value="ECO:0007669"/>
    <property type="project" value="InterPro"/>
</dbReference>
<evidence type="ECO:0000256" key="3">
    <source>
        <dbReference type="ARBA" id="ARBA00006669"/>
    </source>
</evidence>
<keyword evidence="6" id="KW-1003">Cell membrane</keyword>
<evidence type="ECO:0000256" key="8">
    <source>
        <dbReference type="ARBA" id="ARBA00022989"/>
    </source>
</evidence>
<evidence type="ECO:0000256" key="4">
    <source>
        <dbReference type="ARBA" id="ARBA00017522"/>
    </source>
</evidence>
<sequence length="210" mass="23337">MTDPIELSASAFTTLSILLAARNSVHTWWTGIVGCVLFAVTFFQVALYADVTLQGFFLVTSVLGWWHWQRGQGGASKPISRTTRREWTVAVLMSVAVTGGYGWLLGRLTDAYAPFLDSAVLALSVVAQIFLLRRRLENWPVWVVVNTLSVPLYASRGLWLTSLLYAAYWINAWYGWWTWRRLYRAQSRAAESAPGGMSTAMASVPAGPLA</sequence>
<keyword evidence="11" id="KW-1185">Reference proteome</keyword>
<evidence type="ECO:0000256" key="7">
    <source>
        <dbReference type="ARBA" id="ARBA00022692"/>
    </source>
</evidence>
<organism evidence="10 11">
    <name type="scientific">Roseateles depolymerans</name>
    <dbReference type="NCBI Taxonomy" id="76731"/>
    <lineage>
        <taxon>Bacteria</taxon>
        <taxon>Pseudomonadati</taxon>
        <taxon>Pseudomonadota</taxon>
        <taxon>Betaproteobacteria</taxon>
        <taxon>Burkholderiales</taxon>
        <taxon>Sphaerotilaceae</taxon>
        <taxon>Roseateles</taxon>
    </lineage>
</organism>
<dbReference type="NCBIfam" id="TIGR01528">
    <property type="entry name" value="NMN_trans_PnuC"/>
    <property type="match status" value="1"/>
</dbReference>
<dbReference type="STRING" id="76731.RD2015_4334"/>
<dbReference type="GO" id="GO:0005886">
    <property type="term" value="C:plasma membrane"/>
    <property type="evidence" value="ECO:0007669"/>
    <property type="project" value="UniProtKB-SubCell"/>
</dbReference>
<evidence type="ECO:0000256" key="2">
    <source>
        <dbReference type="ARBA" id="ARBA00004651"/>
    </source>
</evidence>
<keyword evidence="5" id="KW-0813">Transport</keyword>
<dbReference type="OrthoDB" id="9791248at2"/>
<protein>
    <recommendedName>
        <fullName evidence="4">Nicotinamide riboside transporter PnuC</fullName>
    </recommendedName>
</protein>
<proteinExistence type="inferred from homology"/>
<dbReference type="AlphaFoldDB" id="A0A0U3MJY6"/>
<dbReference type="PANTHER" id="PTHR36122">
    <property type="entry name" value="NICOTINAMIDE RIBOSIDE TRANSPORTER PNUC"/>
    <property type="match status" value="1"/>
</dbReference>
<evidence type="ECO:0000256" key="9">
    <source>
        <dbReference type="ARBA" id="ARBA00023136"/>
    </source>
</evidence>
<dbReference type="PATRIC" id="fig|76731.3.peg.4440"/>
<dbReference type="InterPro" id="IPR006419">
    <property type="entry name" value="NMN_transpt_PnuC"/>
</dbReference>
<reference evidence="10 11" key="1">
    <citation type="submission" date="2015-12" db="EMBL/GenBank/DDBJ databases">
        <title>Complete genome of Roseateles depolymerans KCTC 42856.</title>
        <authorList>
            <person name="Kim K.M."/>
        </authorList>
    </citation>
    <scope>NUCLEOTIDE SEQUENCE [LARGE SCALE GENOMIC DNA]</scope>
    <source>
        <strain evidence="10 11">KCTC 42856</strain>
    </source>
</reference>
<evidence type="ECO:0000256" key="1">
    <source>
        <dbReference type="ARBA" id="ARBA00002672"/>
    </source>
</evidence>